<dbReference type="Pfam" id="PF10094">
    <property type="entry name" value="DUF2332"/>
    <property type="match status" value="1"/>
</dbReference>
<dbReference type="InterPro" id="IPR011200">
    <property type="entry name" value="UCP012608"/>
</dbReference>
<evidence type="ECO:0000313" key="1">
    <source>
        <dbReference type="EMBL" id="MFC0634285.1"/>
    </source>
</evidence>
<sequence length="357" mass="38194">MSEAEVRTAFLRQASICADAGAPFTGRLCRLMGERPWPAGALAKRLARWPGNPSHEGDALPLRLMGGLHALARSGASPGLTAIYPPGTAPPEDEQVWDIVAGALVADAVRLNPWLDHPPQTNEVGRSAGLMAGLLVLAARYGKPFRLFELGASAGLNTVLDRYAYDLGGRPAGLAGSPVLLTPDWTGSPPPEGEVRIVGRAGVDRNPLDVADPETRTRLAAYVWADQRERLARLEAALKLAAAEPAPITKGDAADWLEAELDVGPEPGVCRVVLHTIAFQYFPPSARARIARRIEDAGSRATGDGPIAWLSFEQEGTTDRRTPTLRLRSWPGDRDDRLAVGHPHGAAYDWFGAPDVS</sequence>
<reference evidence="1 2" key="1">
    <citation type="submission" date="2024-09" db="EMBL/GenBank/DDBJ databases">
        <authorList>
            <person name="Sun Q."/>
            <person name="Mori K."/>
        </authorList>
    </citation>
    <scope>NUCLEOTIDE SEQUENCE [LARGE SCALE GENOMIC DNA]</scope>
    <source>
        <strain evidence="1 2">NCAIM B.02621</strain>
    </source>
</reference>
<gene>
    <name evidence="1" type="ORF">ACFFGE_10405</name>
</gene>
<name>A0ABV6R3T7_9CAUL</name>
<dbReference type="EMBL" id="JBHLSW010000007">
    <property type="protein sequence ID" value="MFC0634285.1"/>
    <property type="molecule type" value="Genomic_DNA"/>
</dbReference>
<keyword evidence="2" id="KW-1185">Reference proteome</keyword>
<proteinExistence type="predicted"/>
<evidence type="ECO:0000313" key="2">
    <source>
        <dbReference type="Proteomes" id="UP001589906"/>
    </source>
</evidence>
<dbReference type="Proteomes" id="UP001589906">
    <property type="component" value="Unassembled WGS sequence"/>
</dbReference>
<accession>A0ABV6R3T7</accession>
<dbReference type="PIRSF" id="PIRSF012608">
    <property type="entry name" value="UCP012608"/>
    <property type="match status" value="1"/>
</dbReference>
<comment type="caution">
    <text evidence="1">The sequence shown here is derived from an EMBL/GenBank/DDBJ whole genome shotgun (WGS) entry which is preliminary data.</text>
</comment>
<protein>
    <submittedName>
        <fullName evidence="1">DUF2332 domain-containing protein</fullName>
    </submittedName>
</protein>
<dbReference type="RefSeq" id="WP_376836307.1">
    <property type="nucleotide sequence ID" value="NZ_JBHLSW010000007.1"/>
</dbReference>
<organism evidence="1 2">
    <name type="scientific">Brevundimonas balnearis</name>
    <dbReference type="NCBI Taxonomy" id="1572858"/>
    <lineage>
        <taxon>Bacteria</taxon>
        <taxon>Pseudomonadati</taxon>
        <taxon>Pseudomonadota</taxon>
        <taxon>Alphaproteobacteria</taxon>
        <taxon>Caulobacterales</taxon>
        <taxon>Caulobacteraceae</taxon>
        <taxon>Brevundimonas</taxon>
    </lineage>
</organism>